<proteinExistence type="predicted"/>
<sequence>MAINRRHITGMLCILVCMTLLGGCAHRPQPPVSSLPPVTADMPADMPADMAEGSLLLHDASPASLDDFLRRARQADFILLGEGHTVPCDHLIQSRLLQVLAESGMRPAVGLEMLSTDRQPALDAVNNGTVPLADFADAVDWKKEWGYPFDLYRPVLETVYAHRLPLHALNVPQRIVRKVSRGGVSSLSDEERALLPERIIPASDAQREALQDMVNAHKAMRTMRNATRQDVPSPSATDAQPDADVQPDAGVQPDTGAQTDSGPQADSGTQANAAAQPDRLAGSMERFFLVQSLWDTAMAEQAIAAHESRNAPVVVLIGAGHVEFGWGLAHRIRTLRPESTVLMLSPWRGTEPVDPQEADMRFFCRLAHKSRMGFTLVQTEEGALVESVNPGSRAEQAGFAAGDVILSVNGTPTDSMWVLHRAGAEAAKSNAPLVFDIRRGEARLTLSVSMPSRQEIGQDAGTDNGPGNGPDSAPDSGSDKDKDSGKDPGKDQTSGQVSD</sequence>
<feature type="compositionally biased region" description="Polar residues" evidence="1">
    <location>
        <begin position="255"/>
        <end position="273"/>
    </location>
</feature>
<evidence type="ECO:0000256" key="1">
    <source>
        <dbReference type="SAM" id="MobiDB-lite"/>
    </source>
</evidence>
<dbReference type="InterPro" id="IPR001478">
    <property type="entry name" value="PDZ"/>
</dbReference>
<feature type="domain" description="PDZ" evidence="3">
    <location>
        <begin position="369"/>
        <end position="416"/>
    </location>
</feature>
<gene>
    <name evidence="4" type="ORF">DSM19430T_24560</name>
</gene>
<dbReference type="Gene3D" id="2.30.42.10">
    <property type="match status" value="1"/>
</dbReference>
<dbReference type="RefSeq" id="WP_174410411.1">
    <property type="nucleotide sequence ID" value="NZ_BLVP01000010.1"/>
</dbReference>
<protein>
    <submittedName>
        <fullName evidence="4">PDZ domain-containing protein</fullName>
    </submittedName>
</protein>
<dbReference type="SUPFAM" id="SSF50156">
    <property type="entry name" value="PDZ domain-like"/>
    <property type="match status" value="1"/>
</dbReference>
<accession>A0A7J0BX76</accession>
<feature type="compositionally biased region" description="Low complexity" evidence="1">
    <location>
        <begin position="236"/>
        <end position="249"/>
    </location>
</feature>
<dbReference type="PROSITE" id="PS50106">
    <property type="entry name" value="PDZ"/>
    <property type="match status" value="1"/>
</dbReference>
<evidence type="ECO:0000313" key="4">
    <source>
        <dbReference type="EMBL" id="GFM37772.1"/>
    </source>
</evidence>
<dbReference type="EMBL" id="BLVP01000010">
    <property type="protein sequence ID" value="GFM37772.1"/>
    <property type="molecule type" value="Genomic_DNA"/>
</dbReference>
<reference evidence="4 5" key="1">
    <citation type="submission" date="2020-05" db="EMBL/GenBank/DDBJ databases">
        <title>Draft genome sequence of Desulfovibrio psychrotolerans JS1T.</title>
        <authorList>
            <person name="Ueno A."/>
            <person name="Tamazawa S."/>
            <person name="Tamamura S."/>
            <person name="Murakami T."/>
            <person name="Kiyama T."/>
            <person name="Inomata H."/>
            <person name="Amano Y."/>
            <person name="Miyakawa K."/>
            <person name="Tamaki H."/>
            <person name="Naganuma T."/>
            <person name="Kaneko K."/>
        </authorList>
    </citation>
    <scope>NUCLEOTIDE SEQUENCE [LARGE SCALE GENOMIC DNA]</scope>
    <source>
        <strain evidence="4 5">JS1</strain>
    </source>
</reference>
<feature type="compositionally biased region" description="Low complexity" evidence="1">
    <location>
        <begin position="463"/>
        <end position="476"/>
    </location>
</feature>
<dbReference type="SMART" id="SM00228">
    <property type="entry name" value="PDZ"/>
    <property type="match status" value="1"/>
</dbReference>
<dbReference type="PROSITE" id="PS51257">
    <property type="entry name" value="PROKAR_LIPOPROTEIN"/>
    <property type="match status" value="1"/>
</dbReference>
<organism evidence="4 5">
    <name type="scientific">Desulfovibrio psychrotolerans</name>
    <dbReference type="NCBI Taxonomy" id="415242"/>
    <lineage>
        <taxon>Bacteria</taxon>
        <taxon>Pseudomonadati</taxon>
        <taxon>Thermodesulfobacteriota</taxon>
        <taxon>Desulfovibrionia</taxon>
        <taxon>Desulfovibrionales</taxon>
        <taxon>Desulfovibrionaceae</taxon>
        <taxon>Desulfovibrio</taxon>
    </lineage>
</organism>
<dbReference type="InterPro" id="IPR036034">
    <property type="entry name" value="PDZ_sf"/>
</dbReference>
<feature type="compositionally biased region" description="Basic and acidic residues" evidence="1">
    <location>
        <begin position="477"/>
        <end position="490"/>
    </location>
</feature>
<dbReference type="Pfam" id="PF04187">
    <property type="entry name" value="Cofac_haem_bdg"/>
    <property type="match status" value="1"/>
</dbReference>
<name>A0A7J0BX76_9BACT</name>
<comment type="caution">
    <text evidence="4">The sequence shown here is derived from an EMBL/GenBank/DDBJ whole genome shotgun (WGS) entry which is preliminary data.</text>
</comment>
<feature type="signal peptide" evidence="2">
    <location>
        <begin position="1"/>
        <end position="22"/>
    </location>
</feature>
<dbReference type="CDD" id="cd14727">
    <property type="entry name" value="ChanN-like"/>
    <property type="match status" value="1"/>
</dbReference>
<evidence type="ECO:0000256" key="2">
    <source>
        <dbReference type="SAM" id="SignalP"/>
    </source>
</evidence>
<dbReference type="Proteomes" id="UP000503820">
    <property type="component" value="Unassembled WGS sequence"/>
</dbReference>
<feature type="region of interest" description="Disordered" evidence="1">
    <location>
        <begin position="225"/>
        <end position="277"/>
    </location>
</feature>
<dbReference type="InterPro" id="IPR007314">
    <property type="entry name" value="Cofac_haem-bd_dom"/>
</dbReference>
<evidence type="ECO:0000259" key="3">
    <source>
        <dbReference type="PROSITE" id="PS50106"/>
    </source>
</evidence>
<keyword evidence="5" id="KW-1185">Reference proteome</keyword>
<dbReference type="Pfam" id="PF13180">
    <property type="entry name" value="PDZ_2"/>
    <property type="match status" value="1"/>
</dbReference>
<feature type="region of interest" description="Disordered" evidence="1">
    <location>
        <begin position="448"/>
        <end position="499"/>
    </location>
</feature>
<keyword evidence="2" id="KW-0732">Signal</keyword>
<dbReference type="Gene3D" id="3.40.50.11550">
    <property type="match status" value="1"/>
</dbReference>
<evidence type="ECO:0000313" key="5">
    <source>
        <dbReference type="Proteomes" id="UP000503820"/>
    </source>
</evidence>
<dbReference type="AlphaFoldDB" id="A0A7J0BX76"/>
<feature type="chain" id="PRO_5029747166" evidence="2">
    <location>
        <begin position="23"/>
        <end position="499"/>
    </location>
</feature>
<dbReference type="SUPFAM" id="SSF159501">
    <property type="entry name" value="EreA/ChaN-like"/>
    <property type="match status" value="1"/>
</dbReference>
<feature type="compositionally biased region" description="Polar residues" evidence="1">
    <location>
        <begin position="225"/>
        <end position="235"/>
    </location>
</feature>